<feature type="compositionally biased region" description="Low complexity" evidence="1">
    <location>
        <begin position="1"/>
        <end position="10"/>
    </location>
</feature>
<comment type="caution">
    <text evidence="2">The sequence shown here is derived from an EMBL/GenBank/DDBJ whole genome shotgun (WGS) entry which is preliminary data.</text>
</comment>
<feature type="region of interest" description="Disordered" evidence="1">
    <location>
        <begin position="1"/>
        <end position="36"/>
    </location>
</feature>
<evidence type="ECO:0000313" key="3">
    <source>
        <dbReference type="Proteomes" id="UP001152622"/>
    </source>
</evidence>
<sequence>MGCGNSSAGSTSGGGPAEAAKDVADEPSPDEKRRDYRWSLRGSCLPTWPLLRAASRSPYTKINQNMANQQCPYRRNGLIGEARSIGSSMRRSLTF</sequence>
<feature type="compositionally biased region" description="Basic and acidic residues" evidence="1">
    <location>
        <begin position="19"/>
        <end position="36"/>
    </location>
</feature>
<accession>A0A9Q1GFS6</accession>
<dbReference type="Proteomes" id="UP001152622">
    <property type="component" value="Chromosome 1"/>
</dbReference>
<gene>
    <name evidence="2" type="ORF">SKAU_G00035860</name>
</gene>
<proteinExistence type="predicted"/>
<organism evidence="2 3">
    <name type="scientific">Synaphobranchus kaupii</name>
    <name type="common">Kaup's arrowtooth eel</name>
    <dbReference type="NCBI Taxonomy" id="118154"/>
    <lineage>
        <taxon>Eukaryota</taxon>
        <taxon>Metazoa</taxon>
        <taxon>Chordata</taxon>
        <taxon>Craniata</taxon>
        <taxon>Vertebrata</taxon>
        <taxon>Euteleostomi</taxon>
        <taxon>Actinopterygii</taxon>
        <taxon>Neopterygii</taxon>
        <taxon>Teleostei</taxon>
        <taxon>Anguilliformes</taxon>
        <taxon>Synaphobranchidae</taxon>
        <taxon>Synaphobranchus</taxon>
    </lineage>
</organism>
<dbReference type="EMBL" id="JAINUF010000001">
    <property type="protein sequence ID" value="KAJ8382808.1"/>
    <property type="molecule type" value="Genomic_DNA"/>
</dbReference>
<reference evidence="2" key="1">
    <citation type="journal article" date="2023" name="Science">
        <title>Genome structures resolve the early diversification of teleost fishes.</title>
        <authorList>
            <person name="Parey E."/>
            <person name="Louis A."/>
            <person name="Montfort J."/>
            <person name="Bouchez O."/>
            <person name="Roques C."/>
            <person name="Iampietro C."/>
            <person name="Lluch J."/>
            <person name="Castinel A."/>
            <person name="Donnadieu C."/>
            <person name="Desvignes T."/>
            <person name="Floi Bucao C."/>
            <person name="Jouanno E."/>
            <person name="Wen M."/>
            <person name="Mejri S."/>
            <person name="Dirks R."/>
            <person name="Jansen H."/>
            <person name="Henkel C."/>
            <person name="Chen W.J."/>
            <person name="Zahm M."/>
            <person name="Cabau C."/>
            <person name="Klopp C."/>
            <person name="Thompson A.W."/>
            <person name="Robinson-Rechavi M."/>
            <person name="Braasch I."/>
            <person name="Lecointre G."/>
            <person name="Bobe J."/>
            <person name="Postlethwait J.H."/>
            <person name="Berthelot C."/>
            <person name="Roest Crollius H."/>
            <person name="Guiguen Y."/>
        </authorList>
    </citation>
    <scope>NUCLEOTIDE SEQUENCE</scope>
    <source>
        <strain evidence="2">WJC10195</strain>
    </source>
</reference>
<dbReference type="InterPro" id="IPR029133">
    <property type="entry name" value="OCC1"/>
</dbReference>
<dbReference type="AlphaFoldDB" id="A0A9Q1GFS6"/>
<keyword evidence="3" id="KW-1185">Reference proteome</keyword>
<name>A0A9Q1GFS6_SYNKA</name>
<evidence type="ECO:0000256" key="1">
    <source>
        <dbReference type="SAM" id="MobiDB-lite"/>
    </source>
</evidence>
<dbReference type="Pfam" id="PF15506">
    <property type="entry name" value="OCC1"/>
    <property type="match status" value="1"/>
</dbReference>
<protein>
    <submittedName>
        <fullName evidence="2">Uncharacterized protein</fullName>
    </submittedName>
</protein>
<evidence type="ECO:0000313" key="2">
    <source>
        <dbReference type="EMBL" id="KAJ8382808.1"/>
    </source>
</evidence>